<dbReference type="AlphaFoldDB" id="A0AAE4FND4"/>
<dbReference type="Proteomes" id="UP001268256">
    <property type="component" value="Unassembled WGS sequence"/>
</dbReference>
<gene>
    <name evidence="1" type="ORF">RIF25_00590</name>
</gene>
<dbReference type="Pfam" id="PF09876">
    <property type="entry name" value="DUF2103"/>
    <property type="match status" value="1"/>
</dbReference>
<proteinExistence type="predicted"/>
<dbReference type="EMBL" id="JAVMIP010000001">
    <property type="protein sequence ID" value="MDS3859293.1"/>
    <property type="molecule type" value="Genomic_DNA"/>
</dbReference>
<keyword evidence="2" id="KW-1185">Reference proteome</keyword>
<evidence type="ECO:0000313" key="2">
    <source>
        <dbReference type="Proteomes" id="UP001268256"/>
    </source>
</evidence>
<reference evidence="2" key="1">
    <citation type="submission" date="2023-07" db="EMBL/GenBank/DDBJ databases">
        <authorList>
            <person name="Luz R."/>
            <person name="Cordeiro R."/>
            <person name="Fonseca A."/>
            <person name="Goncalves V."/>
        </authorList>
    </citation>
    <scope>NUCLEOTIDE SEQUENCE [LARGE SCALE GENOMIC DNA]</scope>
    <source>
        <strain evidence="2">BACA0444</strain>
    </source>
</reference>
<protein>
    <submittedName>
        <fullName evidence="1">DUF2103 domain-containing protein</fullName>
    </submittedName>
</protein>
<organism evidence="1 2">
    <name type="scientific">Pseudocalidococcus azoricus BACA0444</name>
    <dbReference type="NCBI Taxonomy" id="2918990"/>
    <lineage>
        <taxon>Bacteria</taxon>
        <taxon>Bacillati</taxon>
        <taxon>Cyanobacteriota</taxon>
        <taxon>Cyanophyceae</taxon>
        <taxon>Acaryochloridales</taxon>
        <taxon>Thermosynechococcaceae</taxon>
        <taxon>Pseudocalidococcus</taxon>
        <taxon>Pseudocalidococcus azoricus</taxon>
    </lineage>
</organism>
<dbReference type="InterPro" id="IPR018664">
    <property type="entry name" value="DUF2103_metal-binding"/>
</dbReference>
<accession>A0AAE4FND4</accession>
<sequence>MMPDIKTKLHPTESESSQLLDQVLQKLALTKEINDITLGVLSRGVKDSLTLTLRVSVPTSSGFKVVARFGKNVREIYVNTALTQMELKKLVSETLRFTHDPISQDIPIEEQWLWQNPTTLAIVQDGLKQAQVGHSQYLGDFTQYADLEIED</sequence>
<name>A0AAE4FND4_9CYAN</name>
<evidence type="ECO:0000313" key="1">
    <source>
        <dbReference type="EMBL" id="MDS3859293.1"/>
    </source>
</evidence>
<comment type="caution">
    <text evidence="1">The sequence shown here is derived from an EMBL/GenBank/DDBJ whole genome shotgun (WGS) entry which is preliminary data.</text>
</comment>